<dbReference type="EMBL" id="MU070740">
    <property type="protein sequence ID" value="KAF5826732.1"/>
    <property type="molecule type" value="Genomic_DNA"/>
</dbReference>
<keyword evidence="3" id="KW-1185">Reference proteome</keyword>
<feature type="region of interest" description="Disordered" evidence="1">
    <location>
        <begin position="384"/>
        <end position="428"/>
    </location>
</feature>
<dbReference type="PANTHER" id="PTHR13271:SF145">
    <property type="entry name" value="SET DOMAIN-CONTAINING PROTEIN"/>
    <property type="match status" value="1"/>
</dbReference>
<feature type="compositionally biased region" description="Low complexity" evidence="1">
    <location>
        <begin position="528"/>
        <end position="541"/>
    </location>
</feature>
<feature type="compositionally biased region" description="Basic and acidic residues" evidence="1">
    <location>
        <begin position="491"/>
        <end position="500"/>
    </location>
</feature>
<evidence type="ECO:0000256" key="1">
    <source>
        <dbReference type="SAM" id="MobiDB-lite"/>
    </source>
</evidence>
<gene>
    <name evidence="2" type="ORF">DUNSADRAFT_2218</name>
</gene>
<dbReference type="InterPro" id="IPR050600">
    <property type="entry name" value="SETD3_SETD6_MTase"/>
</dbReference>
<dbReference type="Proteomes" id="UP000815325">
    <property type="component" value="Unassembled WGS sequence"/>
</dbReference>
<feature type="compositionally biased region" description="Polar residues" evidence="1">
    <location>
        <begin position="706"/>
        <end position="727"/>
    </location>
</feature>
<dbReference type="InterPro" id="IPR046341">
    <property type="entry name" value="SET_dom_sf"/>
</dbReference>
<dbReference type="PANTHER" id="PTHR13271">
    <property type="entry name" value="UNCHARACTERIZED PUTATIVE METHYLTRANSFERASE"/>
    <property type="match status" value="1"/>
</dbReference>
<comment type="caution">
    <text evidence="2">The sequence shown here is derived from an EMBL/GenBank/DDBJ whole genome shotgun (WGS) entry which is preliminary data.</text>
</comment>
<organism evidence="2 3">
    <name type="scientific">Dunaliella salina</name>
    <name type="common">Green alga</name>
    <name type="synonym">Protococcus salinus</name>
    <dbReference type="NCBI Taxonomy" id="3046"/>
    <lineage>
        <taxon>Eukaryota</taxon>
        <taxon>Viridiplantae</taxon>
        <taxon>Chlorophyta</taxon>
        <taxon>core chlorophytes</taxon>
        <taxon>Chlorophyceae</taxon>
        <taxon>CS clade</taxon>
        <taxon>Chlamydomonadales</taxon>
        <taxon>Dunaliellaceae</taxon>
        <taxon>Dunaliella</taxon>
    </lineage>
</organism>
<feature type="compositionally biased region" description="Basic and acidic residues" evidence="1">
    <location>
        <begin position="675"/>
        <end position="684"/>
    </location>
</feature>
<feature type="region of interest" description="Disordered" evidence="1">
    <location>
        <begin position="611"/>
        <end position="727"/>
    </location>
</feature>
<evidence type="ECO:0000313" key="3">
    <source>
        <dbReference type="Proteomes" id="UP000815325"/>
    </source>
</evidence>
<feature type="compositionally biased region" description="Gly residues" evidence="1">
    <location>
        <begin position="217"/>
        <end position="228"/>
    </location>
</feature>
<feature type="compositionally biased region" description="Basic and acidic residues" evidence="1">
    <location>
        <begin position="205"/>
        <end position="216"/>
    </location>
</feature>
<accession>A0ABQ7FWJ8</accession>
<name>A0ABQ7FWJ8_DUNSA</name>
<feature type="region of interest" description="Disordered" evidence="1">
    <location>
        <begin position="128"/>
        <end position="286"/>
    </location>
</feature>
<feature type="compositionally biased region" description="Basic and acidic residues" evidence="1">
    <location>
        <begin position="261"/>
        <end position="273"/>
    </location>
</feature>
<feature type="compositionally biased region" description="Low complexity" evidence="1">
    <location>
        <begin position="180"/>
        <end position="190"/>
    </location>
</feature>
<evidence type="ECO:0008006" key="4">
    <source>
        <dbReference type="Google" id="ProtNLM"/>
    </source>
</evidence>
<sequence length="727" mass="77541">MQWNLVCEFHLTSATGILLFYFCFPPLTPSQAMVPFWDALNHITGKANIRLSHQEKRGRGGVLQMIATRDIAAGEEVVNNYGELSQAELLRAYGFVETHPEAEAHAHVQVPLRYVVQAAQAEAARLLPEAPPSSGRQPPQGKEPTQGTDTKEANGDQPAVEQGKRGKGQSGDSESEDGGSDSSEGGLSEFGLGGSADEEEGCGQRGREEAASHGDKSGGTGATVGGEAGANEPGFDGPKEGGAFERSREKGASTVGQGGKGGDHSGQDADHSGSDAPAQEQPRSSQVIRGLSTRLRMCACFGLMPRSGVFKVYDPAATGVLSKPGRPFPPPELTEVARMLLLPLCEVRALQQRAAAWRPHTGAQGLAIDNTAKHDSQAVTDLKDNTAKQDSQTVVNPEDNPAKHDSQTVIDPKSNTAKHDSQTVIDPGPVTDELAAAVQAVVCRVAARMQGRYTSGLEDDEQLLQRSMVMQGAEDKPGASRQQQEQLQDLSRGEQPEERAAGNLKKRKGEEKELVGTKKRRGSAKGMQQQEQQQQHQQQQELSPRLTAAVVARVGEKRCLARLREWWECAAVGSSGSGAPVQQQQQQQQQQQHRHRLCKCVRDHVAAVWSTPRPGMHRVRREGSDDEDDSDEEDEESNSSSSSSGDEGEGTSGDEGRDGQGAGGKAGPGGGQIEENSKGRHTEGIKVGGRSKSSAGAAAKGGDAQVSATLSRPNLQQKQHFSFNFAL</sequence>
<feature type="region of interest" description="Disordered" evidence="1">
    <location>
        <begin position="472"/>
        <end position="544"/>
    </location>
</feature>
<dbReference type="SUPFAM" id="SSF82199">
    <property type="entry name" value="SET domain"/>
    <property type="match status" value="1"/>
</dbReference>
<feature type="compositionally biased region" description="Acidic residues" evidence="1">
    <location>
        <begin position="624"/>
        <end position="637"/>
    </location>
</feature>
<feature type="compositionally biased region" description="Basic and acidic residues" evidence="1">
    <location>
        <begin position="237"/>
        <end position="251"/>
    </location>
</feature>
<dbReference type="Gene3D" id="3.90.1410.10">
    <property type="entry name" value="set domain protein methyltransferase, domain 1"/>
    <property type="match status" value="1"/>
</dbReference>
<evidence type="ECO:0000313" key="2">
    <source>
        <dbReference type="EMBL" id="KAF5826732.1"/>
    </source>
</evidence>
<feature type="compositionally biased region" description="Gly residues" evidence="1">
    <location>
        <begin position="659"/>
        <end position="672"/>
    </location>
</feature>
<feature type="compositionally biased region" description="Low complexity" evidence="1">
    <location>
        <begin position="688"/>
        <end position="704"/>
    </location>
</feature>
<protein>
    <recommendedName>
        <fullName evidence="4">SET domain-containing protein</fullName>
    </recommendedName>
</protein>
<proteinExistence type="predicted"/>
<feature type="compositionally biased region" description="Polar residues" evidence="1">
    <location>
        <begin position="480"/>
        <end position="489"/>
    </location>
</feature>
<reference evidence="2" key="1">
    <citation type="submission" date="2017-08" db="EMBL/GenBank/DDBJ databases">
        <authorList>
            <person name="Polle J.E."/>
            <person name="Barry K."/>
            <person name="Cushman J."/>
            <person name="Schmutz J."/>
            <person name="Tran D."/>
            <person name="Hathwaick L.T."/>
            <person name="Yim W.C."/>
            <person name="Jenkins J."/>
            <person name="Mckie-Krisberg Z.M."/>
            <person name="Prochnik S."/>
            <person name="Lindquist E."/>
            <person name="Dockter R.B."/>
            <person name="Adam C."/>
            <person name="Molina H."/>
            <person name="Bunkerborg J."/>
            <person name="Jin E."/>
            <person name="Buchheim M."/>
            <person name="Magnuson J."/>
        </authorList>
    </citation>
    <scope>NUCLEOTIDE SEQUENCE</scope>
    <source>
        <strain evidence="2">CCAP 19/18</strain>
    </source>
</reference>